<sequence length="87" mass="9761">APRKFKIPGGPYFVPIVGSLFDIVLLASAHKAAIERLFIWMAIGLVIYFVYGRRNSTANNKNEPKVEKREAIKNSEGVIEMINVVDK</sequence>
<gene>
    <name evidence="3" type="ORF">FCALED_LOCUS9992</name>
</gene>
<feature type="transmembrane region" description="Helical" evidence="1">
    <location>
        <begin position="36"/>
        <end position="52"/>
    </location>
</feature>
<keyword evidence="1" id="KW-0472">Membrane</keyword>
<name>A0A9N9D8Y9_9GLOM</name>
<comment type="caution">
    <text evidence="3">The sequence shown here is derived from an EMBL/GenBank/DDBJ whole genome shotgun (WGS) entry which is preliminary data.</text>
</comment>
<evidence type="ECO:0000259" key="2">
    <source>
        <dbReference type="Pfam" id="PF13906"/>
    </source>
</evidence>
<dbReference type="AlphaFoldDB" id="A0A9N9D8Y9"/>
<dbReference type="InterPro" id="IPR029485">
    <property type="entry name" value="CAT_C"/>
</dbReference>
<evidence type="ECO:0000313" key="3">
    <source>
        <dbReference type="EMBL" id="CAG8629601.1"/>
    </source>
</evidence>
<evidence type="ECO:0000256" key="1">
    <source>
        <dbReference type="SAM" id="Phobius"/>
    </source>
</evidence>
<keyword evidence="1" id="KW-0812">Transmembrane</keyword>
<proteinExistence type="predicted"/>
<accession>A0A9N9D8Y9</accession>
<dbReference type="EMBL" id="CAJVPQ010003501">
    <property type="protein sequence ID" value="CAG8629601.1"/>
    <property type="molecule type" value="Genomic_DNA"/>
</dbReference>
<evidence type="ECO:0000313" key="4">
    <source>
        <dbReference type="Proteomes" id="UP000789570"/>
    </source>
</evidence>
<feature type="transmembrane region" description="Helical" evidence="1">
    <location>
        <begin position="12"/>
        <end position="30"/>
    </location>
</feature>
<feature type="non-terminal residue" evidence="3">
    <location>
        <position position="1"/>
    </location>
</feature>
<keyword evidence="4" id="KW-1185">Reference proteome</keyword>
<organism evidence="3 4">
    <name type="scientific">Funneliformis caledonium</name>
    <dbReference type="NCBI Taxonomy" id="1117310"/>
    <lineage>
        <taxon>Eukaryota</taxon>
        <taxon>Fungi</taxon>
        <taxon>Fungi incertae sedis</taxon>
        <taxon>Mucoromycota</taxon>
        <taxon>Glomeromycotina</taxon>
        <taxon>Glomeromycetes</taxon>
        <taxon>Glomerales</taxon>
        <taxon>Glomeraceae</taxon>
        <taxon>Funneliformis</taxon>
    </lineage>
</organism>
<dbReference type="Pfam" id="PF13906">
    <property type="entry name" value="AA_permease_C"/>
    <property type="match status" value="1"/>
</dbReference>
<dbReference type="Gene3D" id="1.20.1740.10">
    <property type="entry name" value="Amino acid/polyamine transporter I"/>
    <property type="match status" value="1"/>
</dbReference>
<protein>
    <submittedName>
        <fullName evidence="3">12983_t:CDS:1</fullName>
    </submittedName>
</protein>
<keyword evidence="1" id="KW-1133">Transmembrane helix</keyword>
<reference evidence="3" key="1">
    <citation type="submission" date="2021-06" db="EMBL/GenBank/DDBJ databases">
        <authorList>
            <person name="Kallberg Y."/>
            <person name="Tangrot J."/>
            <person name="Rosling A."/>
        </authorList>
    </citation>
    <scope>NUCLEOTIDE SEQUENCE</scope>
    <source>
        <strain evidence="3">UK204</strain>
    </source>
</reference>
<dbReference type="OrthoDB" id="5982228at2759"/>
<feature type="domain" description="Cationic amino acid transporter C-terminal" evidence="2">
    <location>
        <begin position="5"/>
        <end position="56"/>
    </location>
</feature>
<dbReference type="Proteomes" id="UP000789570">
    <property type="component" value="Unassembled WGS sequence"/>
</dbReference>